<feature type="active site" evidence="11">
    <location>
        <position position="244"/>
    </location>
</feature>
<comment type="catalytic activity">
    <reaction evidence="10">
        <text>N(4)-(alpha-D-Man-(1-&gt;2)-alpha-D-Man-(1-&gt;2)-alpha-D-Man-(1-&gt;3)-[alpha-D-Man-(1-&gt;2)-alpha-D-Man-(1-&gt;3)-[alpha-D-Man-(1-&gt;2)-alpha-D-Man-(1-&gt;6)]-alpha-D-Man-(1-&gt;6)]-beta-D-Man-(1-&gt;4)-beta-D-GlcNAc-(1-&gt;4)-beta-D-GlcNAc)-L-asparaginyl-[protein] (N-glucan mannose isomer 9A1,2,3B1,2,3) + 4 H2O = N(4)-(alpha-D-Man-(1-&gt;3)-[alpha-D-Man-(1-&gt;3)-[alpha-D-Man-(1-&gt;6)]-alpha-D-Man-(1-&gt;6)]-beta-D-Man-(1-&gt;4)-beta-D-GlcNAc-(1-&gt;4)-beta-D-GlcNAc)-L-asparaginyl-[protein] (N-glucan mannose isomer 5A1,2) + 4 beta-D-mannose</text>
        <dbReference type="Rhea" id="RHEA:56008"/>
        <dbReference type="Rhea" id="RHEA-COMP:14356"/>
        <dbReference type="Rhea" id="RHEA-COMP:14367"/>
        <dbReference type="ChEBI" id="CHEBI:15377"/>
        <dbReference type="ChEBI" id="CHEBI:28563"/>
        <dbReference type="ChEBI" id="CHEBI:59087"/>
        <dbReference type="ChEBI" id="CHEBI:139493"/>
        <dbReference type="EC" id="3.2.1.113"/>
    </reaction>
</comment>
<evidence type="ECO:0000256" key="9">
    <source>
        <dbReference type="ARBA" id="ARBA00047669"/>
    </source>
</evidence>
<dbReference type="SUPFAM" id="SSF48225">
    <property type="entry name" value="Seven-hairpin glycosidases"/>
    <property type="match status" value="1"/>
</dbReference>
<evidence type="ECO:0000256" key="5">
    <source>
        <dbReference type="ARBA" id="ARBA00022801"/>
    </source>
</evidence>
<keyword evidence="5 13" id="KW-0378">Hydrolase</keyword>
<comment type="cofactor">
    <cofactor evidence="1 12">
        <name>Ca(2+)</name>
        <dbReference type="ChEBI" id="CHEBI:29108"/>
    </cofactor>
</comment>
<gene>
    <name evidence="14" type="ORF">HII31_12186</name>
</gene>
<dbReference type="GO" id="GO:0005783">
    <property type="term" value="C:endoplasmic reticulum"/>
    <property type="evidence" value="ECO:0007669"/>
    <property type="project" value="TreeGrafter"/>
</dbReference>
<evidence type="ECO:0000256" key="10">
    <source>
        <dbReference type="ARBA" id="ARBA00048605"/>
    </source>
</evidence>
<dbReference type="GO" id="GO:0005509">
    <property type="term" value="F:calcium ion binding"/>
    <property type="evidence" value="ECO:0007669"/>
    <property type="project" value="InterPro"/>
</dbReference>
<organism evidence="14 15">
    <name type="scientific">Pseudocercospora fuligena</name>
    <dbReference type="NCBI Taxonomy" id="685502"/>
    <lineage>
        <taxon>Eukaryota</taxon>
        <taxon>Fungi</taxon>
        <taxon>Dikarya</taxon>
        <taxon>Ascomycota</taxon>
        <taxon>Pezizomycotina</taxon>
        <taxon>Dothideomycetes</taxon>
        <taxon>Dothideomycetidae</taxon>
        <taxon>Mycosphaerellales</taxon>
        <taxon>Mycosphaerellaceae</taxon>
        <taxon>Pseudocercospora</taxon>
    </lineage>
</organism>
<dbReference type="PANTHER" id="PTHR11742:SF101">
    <property type="entry name" value="MANNOSYL-OLIGOSACCHARIDE ALPHA-1,2-MANNOSIDASE 1B"/>
    <property type="match status" value="1"/>
</dbReference>
<dbReference type="Proteomes" id="UP000660729">
    <property type="component" value="Unassembled WGS sequence"/>
</dbReference>
<dbReference type="Gene3D" id="1.50.10.10">
    <property type="match status" value="1"/>
</dbReference>
<evidence type="ECO:0000256" key="8">
    <source>
        <dbReference type="ARBA" id="ARBA00023295"/>
    </source>
</evidence>
<dbReference type="AlphaFoldDB" id="A0A8H6R8S1"/>
<keyword evidence="8 13" id="KW-0326">Glycosidase</keyword>
<dbReference type="PANTHER" id="PTHR11742">
    <property type="entry name" value="MANNOSYL-OLIGOSACCHARIDE ALPHA-1,2-MANNOSIDASE-RELATED"/>
    <property type="match status" value="1"/>
</dbReference>
<feature type="active site" description="Proton donor" evidence="11">
    <location>
        <position position="99"/>
    </location>
</feature>
<dbReference type="PRINTS" id="PR00747">
    <property type="entry name" value="GLYHDRLASE47"/>
</dbReference>
<evidence type="ECO:0000313" key="15">
    <source>
        <dbReference type="Proteomes" id="UP000660729"/>
    </source>
</evidence>
<comment type="similarity">
    <text evidence="3 13">Belongs to the glycosyl hydrolase 47 family.</text>
</comment>
<proteinExistence type="inferred from homology"/>
<dbReference type="InterPro" id="IPR012341">
    <property type="entry name" value="6hp_glycosidase-like_sf"/>
</dbReference>
<dbReference type="OrthoDB" id="8118055at2759"/>
<evidence type="ECO:0000256" key="11">
    <source>
        <dbReference type="PIRSR" id="PIRSR601382-1"/>
    </source>
</evidence>
<protein>
    <recommendedName>
        <fullName evidence="13">alpha-1,2-Mannosidase</fullName>
        <ecNumber evidence="13">3.2.1.-</ecNumber>
    </recommendedName>
</protein>
<evidence type="ECO:0000256" key="4">
    <source>
        <dbReference type="ARBA" id="ARBA00022729"/>
    </source>
</evidence>
<dbReference type="Pfam" id="PF01532">
    <property type="entry name" value="Glyco_hydro_47"/>
    <property type="match status" value="1"/>
</dbReference>
<keyword evidence="6" id="KW-1015">Disulfide bond</keyword>
<keyword evidence="12" id="KW-0479">Metal-binding</keyword>
<dbReference type="UniPathway" id="UPA00378"/>
<accession>A0A8H6R8S1</accession>
<keyword evidence="4" id="KW-0732">Signal</keyword>
<evidence type="ECO:0000256" key="1">
    <source>
        <dbReference type="ARBA" id="ARBA00001913"/>
    </source>
</evidence>
<dbReference type="InterPro" id="IPR036026">
    <property type="entry name" value="Seven-hairpin_glycosidases"/>
</dbReference>
<evidence type="ECO:0000256" key="13">
    <source>
        <dbReference type="RuleBase" id="RU361193"/>
    </source>
</evidence>
<comment type="pathway">
    <text evidence="2">Protein modification; protein glycosylation.</text>
</comment>
<comment type="catalytic activity">
    <reaction evidence="9">
        <text>N(4)-(alpha-D-Man-(1-&gt;2)-alpha-D-Man-(1-&gt;2)-alpha-D-Man-(1-&gt;3)-[alpha-D-Man-(1-&gt;3)-[alpha-D-Man-(1-&gt;2)-alpha-D-Man-(1-&gt;6)]-alpha-D-Man-(1-&gt;6)]-beta-D-Man-(1-&gt;4)-beta-D-GlcNAc-(1-&gt;4)-beta-D-GlcNAc)-L-asparaginyl-[protein] (N-glucan mannose isomer 8A1,2,3B1,3) + 3 H2O = N(4)-(alpha-D-Man-(1-&gt;3)-[alpha-D-Man-(1-&gt;3)-[alpha-D-Man-(1-&gt;6)]-alpha-D-Man-(1-&gt;6)]-beta-D-Man-(1-&gt;4)-beta-D-GlcNAc-(1-&gt;4)-beta-D-GlcNAc)-L-asparaginyl-[protein] (N-glucan mannose isomer 5A1,2) + 3 beta-D-mannose</text>
        <dbReference type="Rhea" id="RHEA:56028"/>
        <dbReference type="Rhea" id="RHEA-COMP:14358"/>
        <dbReference type="Rhea" id="RHEA-COMP:14367"/>
        <dbReference type="ChEBI" id="CHEBI:15377"/>
        <dbReference type="ChEBI" id="CHEBI:28563"/>
        <dbReference type="ChEBI" id="CHEBI:59087"/>
        <dbReference type="ChEBI" id="CHEBI:60628"/>
        <dbReference type="EC" id="3.2.1.113"/>
    </reaction>
</comment>
<evidence type="ECO:0000256" key="2">
    <source>
        <dbReference type="ARBA" id="ARBA00004922"/>
    </source>
</evidence>
<dbReference type="InterPro" id="IPR001382">
    <property type="entry name" value="Glyco_hydro_47"/>
</dbReference>
<dbReference type="EMBL" id="JABCIY010000252">
    <property type="protein sequence ID" value="KAF7186484.1"/>
    <property type="molecule type" value="Genomic_DNA"/>
</dbReference>
<feature type="binding site" evidence="12">
    <location>
        <position position="484"/>
    </location>
    <ligand>
        <name>Ca(2+)</name>
        <dbReference type="ChEBI" id="CHEBI:29108"/>
    </ligand>
</feature>
<evidence type="ECO:0000256" key="12">
    <source>
        <dbReference type="PIRSR" id="PIRSR601382-2"/>
    </source>
</evidence>
<evidence type="ECO:0000256" key="7">
    <source>
        <dbReference type="ARBA" id="ARBA00023180"/>
    </source>
</evidence>
<keyword evidence="7" id="KW-0325">Glycoprotein</keyword>
<dbReference type="GO" id="GO:0004571">
    <property type="term" value="F:mannosyl-oligosaccharide 1,2-alpha-mannosidase activity"/>
    <property type="evidence" value="ECO:0007669"/>
    <property type="project" value="UniProtKB-EC"/>
</dbReference>
<dbReference type="GO" id="GO:0005975">
    <property type="term" value="P:carbohydrate metabolic process"/>
    <property type="evidence" value="ECO:0007669"/>
    <property type="project" value="InterPro"/>
</dbReference>
<keyword evidence="15" id="KW-1185">Reference proteome</keyword>
<keyword evidence="12" id="KW-0106">Calcium</keyword>
<dbReference type="GO" id="GO:0016020">
    <property type="term" value="C:membrane"/>
    <property type="evidence" value="ECO:0007669"/>
    <property type="project" value="InterPro"/>
</dbReference>
<sequence length="496" mass="55625">MPADLRIDSTTLLERRSAVSDAFQHAWDGYTTYCFGNDTFHPVSNTCDNDFGGWGATALDSVTTSIMLGKEDVTLQILEYVAKLDFTKVAGGARTQLFEVTIRHFAALLSAWDLLDGPYKSLVKDEKLKRSLYAQMIKLGDALSCGFDTPSGVPRNWVDPALCKSDDGTSNTVAGAGTLILEFSRLSDITGDSKYARLARRAESYLLNPHPSHYEIWPGILGSFVSVSTGELINAQGSWGSLADSFYEYLPKAYVYNSEEFPFYLERWLAAADSTIRYIGSHPFGHPEWTLMPYWEGDELHNYMDALSWFAGGNMILGGMVTDNQTLIDFGLSIADTGGAVYHSTLTGLGGEYVSWTTDCKDADWTSSCNAENSMHLTSGEFKLRPEVIETWYYAYRATKDTKYREWVWDAFQAIEKYCKTETGYSAIQDVNLPGGGRKLDQQESFLFAEVFKYVYLIHMEDDKDPLQIQDSRTGRRNTWVYNTEAHPFRVVGSPV</sequence>
<feature type="active site" description="Proton donor" evidence="11">
    <location>
        <position position="352"/>
    </location>
</feature>
<evidence type="ECO:0000256" key="6">
    <source>
        <dbReference type="ARBA" id="ARBA00023157"/>
    </source>
</evidence>
<feature type="active site" evidence="11">
    <location>
        <position position="387"/>
    </location>
</feature>
<comment type="caution">
    <text evidence="14">The sequence shown here is derived from an EMBL/GenBank/DDBJ whole genome shotgun (WGS) entry which is preliminary data.</text>
</comment>
<evidence type="ECO:0000256" key="3">
    <source>
        <dbReference type="ARBA" id="ARBA00007658"/>
    </source>
</evidence>
<dbReference type="FunFam" id="1.50.10.10:FF:000047">
    <property type="entry name" value="Mannosyl-oligosaccharide alpha-1,2-mannosidase"/>
    <property type="match status" value="1"/>
</dbReference>
<dbReference type="EC" id="3.2.1.-" evidence="13"/>
<name>A0A8H6R8S1_9PEZI</name>
<reference evidence="14" key="1">
    <citation type="submission" date="2020-04" db="EMBL/GenBank/DDBJ databases">
        <title>Draft genome resource of the tomato pathogen Pseudocercospora fuligena.</title>
        <authorList>
            <person name="Zaccaron A."/>
        </authorList>
    </citation>
    <scope>NUCLEOTIDE SEQUENCE</scope>
    <source>
        <strain evidence="14">PF001</strain>
    </source>
</reference>
<dbReference type="InterPro" id="IPR050749">
    <property type="entry name" value="Glycosyl_Hydrolase_47"/>
</dbReference>
<dbReference type="GO" id="GO:0036503">
    <property type="term" value="P:ERAD pathway"/>
    <property type="evidence" value="ECO:0007669"/>
    <property type="project" value="UniProtKB-ARBA"/>
</dbReference>
<evidence type="ECO:0000313" key="14">
    <source>
        <dbReference type="EMBL" id="KAF7186484.1"/>
    </source>
</evidence>